<dbReference type="Proteomes" id="UP000193307">
    <property type="component" value="Unassembled WGS sequence"/>
</dbReference>
<dbReference type="AlphaFoldDB" id="A0A1Y5T812"/>
<dbReference type="SUPFAM" id="SSF159709">
    <property type="entry name" value="PhnH-like"/>
    <property type="match status" value="1"/>
</dbReference>
<dbReference type="EMBL" id="FWFW01000010">
    <property type="protein sequence ID" value="SLN55889.1"/>
    <property type="molecule type" value="Genomic_DNA"/>
</dbReference>
<dbReference type="RefSeq" id="WP_085849991.1">
    <property type="nucleotide sequence ID" value="NZ_FNZV01000014.1"/>
</dbReference>
<evidence type="ECO:0000313" key="2">
    <source>
        <dbReference type="Proteomes" id="UP000193307"/>
    </source>
</evidence>
<keyword evidence="2" id="KW-1185">Reference proteome</keyword>
<evidence type="ECO:0000313" key="1">
    <source>
        <dbReference type="EMBL" id="SLN55889.1"/>
    </source>
</evidence>
<dbReference type="PIRSF" id="PIRSF020680">
    <property type="entry name" value="PhnH"/>
    <property type="match status" value="1"/>
</dbReference>
<dbReference type="InterPro" id="IPR008772">
    <property type="entry name" value="Phosphonate_metab_PhnH"/>
</dbReference>
<dbReference type="GO" id="GO:0019634">
    <property type="term" value="P:organic phosphonate metabolic process"/>
    <property type="evidence" value="ECO:0007669"/>
    <property type="project" value="InterPro"/>
</dbReference>
<dbReference type="Pfam" id="PF05845">
    <property type="entry name" value="PhnH"/>
    <property type="match status" value="1"/>
</dbReference>
<protein>
    <submittedName>
        <fullName evidence="1">Alpha-D-ribose 1-methylphosphonate 5-triphosphate synthase subunit PhnH</fullName>
        <ecNumber evidence="1">2.7.8.37</ecNumber>
    </submittedName>
</protein>
<accession>A0A1Y5T812</accession>
<proteinExistence type="predicted"/>
<gene>
    <name evidence="1" type="primary">phnH</name>
    <name evidence="1" type="ORF">PAM7971_02885</name>
</gene>
<reference evidence="1 2" key="1">
    <citation type="submission" date="2017-03" db="EMBL/GenBank/DDBJ databases">
        <authorList>
            <person name="Afonso C.L."/>
            <person name="Miller P.J."/>
            <person name="Scott M.A."/>
            <person name="Spackman E."/>
            <person name="Goraichik I."/>
            <person name="Dimitrov K.M."/>
            <person name="Suarez D.L."/>
            <person name="Swayne D.E."/>
        </authorList>
    </citation>
    <scope>NUCLEOTIDE SEQUENCE [LARGE SCALE GENOMIC DNA]</scope>
    <source>
        <strain evidence="1 2">CECT 7971</strain>
    </source>
</reference>
<organism evidence="1 2">
    <name type="scientific">Pacificibacter marinus</name>
    <dbReference type="NCBI Taxonomy" id="658057"/>
    <lineage>
        <taxon>Bacteria</taxon>
        <taxon>Pseudomonadati</taxon>
        <taxon>Pseudomonadota</taxon>
        <taxon>Alphaproteobacteria</taxon>
        <taxon>Rhodobacterales</taxon>
        <taxon>Roseobacteraceae</taxon>
        <taxon>Pacificibacter</taxon>
    </lineage>
</organism>
<dbReference type="OrthoDB" id="9814509at2"/>
<sequence>MQAQVLEGGFADVPVDASHAFRAVMTAMARPGEIFTISGAQPPAPLSPASGAVLLTLCDPETPLYLAASHDTPKVRDWITFHTGAPFVAAQNAMFAIGAWDDLPLSDFAIGTPEYPDRSATLIVERPTLSNTGATLRGPGIKNQAQLSLPKVQSFQDNAQLFPLGLDFIFTSGDRLAALPRTTKVT</sequence>
<dbReference type="EC" id="2.7.8.37" evidence="1"/>
<dbReference type="InterPro" id="IPR038058">
    <property type="entry name" value="PhnH-like_sp"/>
</dbReference>
<dbReference type="STRING" id="658057.SAMN04488032_11423"/>
<dbReference type="NCBIfam" id="TIGR03292">
    <property type="entry name" value="PhnH_redo"/>
    <property type="match status" value="1"/>
</dbReference>
<dbReference type="GO" id="GO:0061693">
    <property type="term" value="F:alpha-D-ribose 1-methylphosphonate 5-triphosphate synthase activity"/>
    <property type="evidence" value="ECO:0007669"/>
    <property type="project" value="UniProtKB-EC"/>
</dbReference>
<keyword evidence="1" id="KW-0808">Transferase</keyword>
<name>A0A1Y5T812_9RHOB</name>
<dbReference type="Gene3D" id="3.40.50.11310">
    <property type="entry name" value="Bacterial phosphonate metabolism protein PhnH"/>
    <property type="match status" value="1"/>
</dbReference>